<comment type="caution">
    <text evidence="6">The sequence shown here is derived from an EMBL/GenBank/DDBJ whole genome shotgun (WGS) entry which is preliminary data.</text>
</comment>
<dbReference type="RefSeq" id="WP_193844453.1">
    <property type="nucleotide sequence ID" value="NZ_PRDM01000001.1"/>
</dbReference>
<keyword evidence="4" id="KW-0175">Coiled coil</keyword>
<dbReference type="InterPro" id="IPR000055">
    <property type="entry name" value="Restrct_endonuc_typeI_TRD"/>
</dbReference>
<evidence type="ECO:0000313" key="7">
    <source>
        <dbReference type="Proteomes" id="UP000640614"/>
    </source>
</evidence>
<keyword evidence="6" id="KW-0255">Endonuclease</keyword>
<proteinExistence type="inferred from homology"/>
<evidence type="ECO:0000256" key="3">
    <source>
        <dbReference type="ARBA" id="ARBA00023125"/>
    </source>
</evidence>
<dbReference type="Gene3D" id="3.90.220.20">
    <property type="entry name" value="DNA methylase specificity domains"/>
    <property type="match status" value="2"/>
</dbReference>
<evidence type="ECO:0000259" key="5">
    <source>
        <dbReference type="Pfam" id="PF01420"/>
    </source>
</evidence>
<dbReference type="Proteomes" id="UP000640614">
    <property type="component" value="Unassembled WGS sequence"/>
</dbReference>
<dbReference type="InterPro" id="IPR052021">
    <property type="entry name" value="Type-I_RS_S_subunit"/>
</dbReference>
<evidence type="ECO:0000256" key="1">
    <source>
        <dbReference type="ARBA" id="ARBA00010923"/>
    </source>
</evidence>
<dbReference type="InterPro" id="IPR044946">
    <property type="entry name" value="Restrct_endonuc_typeI_TRD_sf"/>
</dbReference>
<feature type="domain" description="Type I restriction modification DNA specificity" evidence="5">
    <location>
        <begin position="226"/>
        <end position="412"/>
    </location>
</feature>
<evidence type="ECO:0000256" key="4">
    <source>
        <dbReference type="SAM" id="Coils"/>
    </source>
</evidence>
<keyword evidence="3" id="KW-0238">DNA-binding</keyword>
<dbReference type="SUPFAM" id="SSF116734">
    <property type="entry name" value="DNA methylase specificity domain"/>
    <property type="match status" value="2"/>
</dbReference>
<dbReference type="PANTHER" id="PTHR30408">
    <property type="entry name" value="TYPE-1 RESTRICTION ENZYME ECOKI SPECIFICITY PROTEIN"/>
    <property type="match status" value="1"/>
</dbReference>
<dbReference type="Pfam" id="PF01420">
    <property type="entry name" value="Methylase_S"/>
    <property type="match status" value="2"/>
</dbReference>
<accession>A0ABR9TDF6</accession>
<dbReference type="Gene3D" id="1.10.287.1120">
    <property type="entry name" value="Bipartite methylase S protein"/>
    <property type="match status" value="1"/>
</dbReference>
<evidence type="ECO:0000256" key="2">
    <source>
        <dbReference type="ARBA" id="ARBA00022747"/>
    </source>
</evidence>
<keyword evidence="6" id="KW-0540">Nuclease</keyword>
<dbReference type="CDD" id="cd17513">
    <property type="entry name" value="RMtype1_S_AveSPN6ORF1907P_TRD2-CR2_like"/>
    <property type="match status" value="1"/>
</dbReference>
<keyword evidence="2" id="KW-0680">Restriction system</keyword>
<name>A0ABR9TDF6_9FLAO</name>
<keyword evidence="7" id="KW-1185">Reference proteome</keyword>
<dbReference type="EMBL" id="PRDM01000001">
    <property type="protein sequence ID" value="MBE8723378.1"/>
    <property type="molecule type" value="Genomic_DNA"/>
</dbReference>
<reference evidence="6 7" key="1">
    <citation type="submission" date="2018-07" db="EMBL/GenBank/DDBJ databases">
        <title>Genome assembly of strain KB82.</title>
        <authorList>
            <person name="Kukolya J."/>
            <person name="Horvath B."/>
            <person name="Nagy I."/>
            <person name="Toth A."/>
        </authorList>
    </citation>
    <scope>NUCLEOTIDE SEQUENCE [LARGE SCALE GENOMIC DNA]</scope>
    <source>
        <strain evidence="6 7">Kb82</strain>
    </source>
</reference>
<sequence>MISSILNIEKGKAVIPKLRFPQFENFWKEAKLGELGSFKGGGTPSTSNENYWKGSIPWISSSDILDNDLHNINIYRFITDVALNESAVKIIPRKSILLVSRVGVGKIAINEFPLCTSQDFSNFTPFNDESYYIGYYLMAKKNILLNFSQGTSIKGFTTSDLKTVIINIPSLLEQQKIASFLSAVDEKIQQLSRKKELLEEYKKGVMQQLFSGKLRFKDENGEDYPDWEEKKFGDIYTFYTTNSLSRENLNYDYGIVRNIHYGDIHTKFKTLFDINKELVPFINSSFDISKIKDECYCQEGDLVIADASEDYADIGKSIEIVNLQGEKIVGGLHTYLARPNKKKMHIGFSGYIVRSPDFRKQIMTIAQGSKVLSISTGRIGMVKMKIPVEAEQEKITIFLSTIDVKIENLIQQINKTQNFKKGLLQQMFI</sequence>
<comment type="similarity">
    <text evidence="1">Belongs to the type-I restriction system S methylase family.</text>
</comment>
<dbReference type="PANTHER" id="PTHR30408:SF12">
    <property type="entry name" value="TYPE I RESTRICTION ENZYME MJAVIII SPECIFICITY SUBUNIT"/>
    <property type="match status" value="1"/>
</dbReference>
<organism evidence="6 7">
    <name type="scientific">Flavobacterium hungaricum</name>
    <dbReference type="NCBI Taxonomy" id="2082725"/>
    <lineage>
        <taxon>Bacteria</taxon>
        <taxon>Pseudomonadati</taxon>
        <taxon>Bacteroidota</taxon>
        <taxon>Flavobacteriia</taxon>
        <taxon>Flavobacteriales</taxon>
        <taxon>Flavobacteriaceae</taxon>
        <taxon>Flavobacterium</taxon>
    </lineage>
</organism>
<evidence type="ECO:0000313" key="6">
    <source>
        <dbReference type="EMBL" id="MBE8723378.1"/>
    </source>
</evidence>
<dbReference type="GO" id="GO:0004519">
    <property type="term" value="F:endonuclease activity"/>
    <property type="evidence" value="ECO:0007669"/>
    <property type="project" value="UniProtKB-KW"/>
</dbReference>
<gene>
    <name evidence="6" type="ORF">C4F50_00345</name>
</gene>
<keyword evidence="6" id="KW-0378">Hydrolase</keyword>
<feature type="domain" description="Type I restriction modification DNA specificity" evidence="5">
    <location>
        <begin position="27"/>
        <end position="199"/>
    </location>
</feature>
<feature type="coiled-coil region" evidence="4">
    <location>
        <begin position="181"/>
        <end position="208"/>
    </location>
</feature>
<protein>
    <submittedName>
        <fullName evidence="6">Restriction endonuclease subunit S</fullName>
    </submittedName>
</protein>